<feature type="compositionally biased region" description="Low complexity" evidence="1">
    <location>
        <begin position="210"/>
        <end position="220"/>
    </location>
</feature>
<protein>
    <submittedName>
        <fullName evidence="2">Uncharacterized protein</fullName>
    </submittedName>
</protein>
<organism evidence="2 3">
    <name type="scientific">Neohortaea acidophila</name>
    <dbReference type="NCBI Taxonomy" id="245834"/>
    <lineage>
        <taxon>Eukaryota</taxon>
        <taxon>Fungi</taxon>
        <taxon>Dikarya</taxon>
        <taxon>Ascomycota</taxon>
        <taxon>Pezizomycotina</taxon>
        <taxon>Dothideomycetes</taxon>
        <taxon>Dothideomycetidae</taxon>
        <taxon>Mycosphaerellales</taxon>
        <taxon>Teratosphaeriaceae</taxon>
        <taxon>Neohortaea</taxon>
    </lineage>
</organism>
<feature type="region of interest" description="Disordered" evidence="1">
    <location>
        <begin position="198"/>
        <end position="399"/>
    </location>
</feature>
<dbReference type="OrthoDB" id="371463at2759"/>
<feature type="compositionally biased region" description="Polar residues" evidence="1">
    <location>
        <begin position="469"/>
        <end position="479"/>
    </location>
</feature>
<sequence length="556" mass="60564">MPTYLLHGFRWPRPLVRIHIIMQNLDDAAPEWLVAPETTLALLKNFHELYPECMQHLNSLRFVEQYDPSTIAAATGPSQPFAYVADLVEEVSLGLEIDEVRGKGLANEQWGALMELRDKIAPEEKVGWYIVVCGDEERVARPVAAAPDRKSEVPSEASGAASAASIARNKPTATPATTIAQPTPKGFKKFFRFGRSKSRDQLADNKATGSQSKASIAASQEEAESSSGRPALPSSLDTARSGGSSSTPSIPPSASASTPPLPDDIAELPAMTPTSSRGSTPPPDELNFIPDLEMATKYRRTSQIPDYRATVFPAVEPKYANMPPIEPEKKVPVRQSSDAPPIPQRSEGRNSARRHSDLSSLRSTSPRNSDGYSDGRRRSDSPDLIAQGRRVMSIPNMRSGTVSPLTFRSISPSGRSVARSYSPVRSGAVSPLVQDEPSLTRAQHRTSVQLRMQRRSQMTALVTKIPDATPNQPGPNQETANDDDEEMDEVIMMSPAVRAPPKQFFRRSGTATSFMSSANVAGLDSIVESDGRPYFGQEVNEKDLLAVNLENAFDHF</sequence>
<feature type="region of interest" description="Disordered" evidence="1">
    <location>
        <begin position="464"/>
        <end position="483"/>
    </location>
</feature>
<dbReference type="EMBL" id="MU001631">
    <property type="protein sequence ID" value="KAF2487012.1"/>
    <property type="molecule type" value="Genomic_DNA"/>
</dbReference>
<evidence type="ECO:0000256" key="1">
    <source>
        <dbReference type="SAM" id="MobiDB-lite"/>
    </source>
</evidence>
<dbReference type="Proteomes" id="UP000799767">
    <property type="component" value="Unassembled WGS sequence"/>
</dbReference>
<feature type="compositionally biased region" description="Basic and acidic residues" evidence="1">
    <location>
        <begin position="346"/>
        <end position="357"/>
    </location>
</feature>
<feature type="compositionally biased region" description="Polar residues" evidence="1">
    <location>
        <begin position="358"/>
        <end position="371"/>
    </location>
</feature>
<accession>A0A6A6Q407</accession>
<dbReference type="RefSeq" id="XP_033593581.1">
    <property type="nucleotide sequence ID" value="XM_033735029.1"/>
</dbReference>
<name>A0A6A6Q407_9PEZI</name>
<proteinExistence type="predicted"/>
<evidence type="ECO:0000313" key="2">
    <source>
        <dbReference type="EMBL" id="KAF2487012.1"/>
    </source>
</evidence>
<dbReference type="GeneID" id="54476031"/>
<dbReference type="AlphaFoldDB" id="A0A6A6Q407"/>
<gene>
    <name evidence="2" type="ORF">BDY17DRAFT_306466</name>
</gene>
<feature type="compositionally biased region" description="Low complexity" evidence="1">
    <location>
        <begin position="241"/>
        <end position="258"/>
    </location>
</feature>
<feature type="region of interest" description="Disordered" evidence="1">
    <location>
        <begin position="143"/>
        <end position="185"/>
    </location>
</feature>
<feature type="compositionally biased region" description="Low complexity" evidence="1">
    <location>
        <begin position="155"/>
        <end position="185"/>
    </location>
</feature>
<evidence type="ECO:0000313" key="3">
    <source>
        <dbReference type="Proteomes" id="UP000799767"/>
    </source>
</evidence>
<keyword evidence="3" id="KW-1185">Reference proteome</keyword>
<reference evidence="2" key="1">
    <citation type="journal article" date="2020" name="Stud. Mycol.">
        <title>101 Dothideomycetes genomes: a test case for predicting lifestyles and emergence of pathogens.</title>
        <authorList>
            <person name="Haridas S."/>
            <person name="Albert R."/>
            <person name="Binder M."/>
            <person name="Bloem J."/>
            <person name="Labutti K."/>
            <person name="Salamov A."/>
            <person name="Andreopoulos B."/>
            <person name="Baker S."/>
            <person name="Barry K."/>
            <person name="Bills G."/>
            <person name="Bluhm B."/>
            <person name="Cannon C."/>
            <person name="Castanera R."/>
            <person name="Culley D."/>
            <person name="Daum C."/>
            <person name="Ezra D."/>
            <person name="Gonzalez J."/>
            <person name="Henrissat B."/>
            <person name="Kuo A."/>
            <person name="Liang C."/>
            <person name="Lipzen A."/>
            <person name="Lutzoni F."/>
            <person name="Magnuson J."/>
            <person name="Mondo S."/>
            <person name="Nolan M."/>
            <person name="Ohm R."/>
            <person name="Pangilinan J."/>
            <person name="Park H.-J."/>
            <person name="Ramirez L."/>
            <person name="Alfaro M."/>
            <person name="Sun H."/>
            <person name="Tritt A."/>
            <person name="Yoshinaga Y."/>
            <person name="Zwiers L.-H."/>
            <person name="Turgeon B."/>
            <person name="Goodwin S."/>
            <person name="Spatafora J."/>
            <person name="Crous P."/>
            <person name="Grigoriev I."/>
        </authorList>
    </citation>
    <scope>NUCLEOTIDE SEQUENCE</scope>
    <source>
        <strain evidence="2">CBS 113389</strain>
    </source>
</reference>